<organism evidence="2 3">
    <name type="scientific">Nyssa sinensis</name>
    <dbReference type="NCBI Taxonomy" id="561372"/>
    <lineage>
        <taxon>Eukaryota</taxon>
        <taxon>Viridiplantae</taxon>
        <taxon>Streptophyta</taxon>
        <taxon>Embryophyta</taxon>
        <taxon>Tracheophyta</taxon>
        <taxon>Spermatophyta</taxon>
        <taxon>Magnoliopsida</taxon>
        <taxon>eudicotyledons</taxon>
        <taxon>Gunneridae</taxon>
        <taxon>Pentapetalae</taxon>
        <taxon>asterids</taxon>
        <taxon>Cornales</taxon>
        <taxon>Nyssaceae</taxon>
        <taxon>Nyssa</taxon>
    </lineage>
</organism>
<feature type="compositionally biased region" description="Acidic residues" evidence="1">
    <location>
        <begin position="344"/>
        <end position="353"/>
    </location>
</feature>
<feature type="region of interest" description="Disordered" evidence="1">
    <location>
        <begin position="245"/>
        <end position="277"/>
    </location>
</feature>
<feature type="region of interest" description="Disordered" evidence="1">
    <location>
        <begin position="200"/>
        <end position="227"/>
    </location>
</feature>
<feature type="compositionally biased region" description="Basic and acidic residues" evidence="1">
    <location>
        <begin position="200"/>
        <end position="213"/>
    </location>
</feature>
<dbReference type="EMBL" id="CM018034">
    <property type="protein sequence ID" value="KAA8544196.1"/>
    <property type="molecule type" value="Genomic_DNA"/>
</dbReference>
<reference evidence="2 3" key="1">
    <citation type="submission" date="2019-09" db="EMBL/GenBank/DDBJ databases">
        <title>A chromosome-level genome assembly of the Chinese tupelo Nyssa sinensis.</title>
        <authorList>
            <person name="Yang X."/>
            <person name="Kang M."/>
            <person name="Yang Y."/>
            <person name="Xiong H."/>
            <person name="Wang M."/>
            <person name="Zhang Z."/>
            <person name="Wang Z."/>
            <person name="Wu H."/>
            <person name="Ma T."/>
            <person name="Liu J."/>
            <person name="Xi Z."/>
        </authorList>
    </citation>
    <scope>NUCLEOTIDE SEQUENCE [LARGE SCALE GENOMIC DNA]</scope>
    <source>
        <strain evidence="2">J267</strain>
        <tissue evidence="2">Leaf</tissue>
    </source>
</reference>
<dbReference type="OrthoDB" id="1937665at2759"/>
<name>A0A5J5BNC6_9ASTE</name>
<accession>A0A5J5BNC6</accession>
<evidence type="ECO:0000256" key="1">
    <source>
        <dbReference type="SAM" id="MobiDB-lite"/>
    </source>
</evidence>
<gene>
    <name evidence="2" type="ORF">F0562_022168</name>
</gene>
<evidence type="ECO:0000313" key="2">
    <source>
        <dbReference type="EMBL" id="KAA8544196.1"/>
    </source>
</evidence>
<keyword evidence="3" id="KW-1185">Reference proteome</keyword>
<dbReference type="AlphaFoldDB" id="A0A5J5BNC6"/>
<feature type="compositionally biased region" description="Basic and acidic residues" evidence="1">
    <location>
        <begin position="258"/>
        <end position="273"/>
    </location>
</feature>
<protein>
    <submittedName>
        <fullName evidence="2">Uncharacterized protein</fullName>
    </submittedName>
</protein>
<proteinExistence type="predicted"/>
<dbReference type="Proteomes" id="UP000325577">
    <property type="component" value="Linkage Group LG11"/>
</dbReference>
<sequence length="353" mass="39097">MASDQLLDHPDQVRSHGRSKTQMCLQKILDLISSHSSLRPCESSKQSLSLNPGIDDSELKVNGMGDQNKDFLWGNRGFNIDLNVRLGTPETTETVSVDGDGGLSESSAVGIDDCRDCAVGNSNSPVVSATVSIVNGKSSRSCTEVVREDDEKLYVSDLPAINASENEEESVVVDEQEATEFSETTNLQIRSLEIDKNGVYEETKGEKNSKATTDEDNEHVEESRSDGSLGLLIEAAKLIFGDFEDDELGSEKPSPNHTVREDSLTGTERDNTTRRSKRDHCLTMDLYGDFEDVSPVVRSKRGRSQVLPYRYRDSVLEPLTRLSRQRSTTVSTKRRSRPYNGVDSVDDDYFSPI</sequence>
<feature type="region of interest" description="Disordered" evidence="1">
    <location>
        <begin position="323"/>
        <end position="353"/>
    </location>
</feature>
<evidence type="ECO:0000313" key="3">
    <source>
        <dbReference type="Proteomes" id="UP000325577"/>
    </source>
</evidence>